<feature type="region of interest" description="Disordered" evidence="1">
    <location>
        <begin position="348"/>
        <end position="370"/>
    </location>
</feature>
<sequence length="419" mass="46041">MCSKIFTTFKCSHQSSMTASAPNANGPAVDPSLAAVRLVPPFHISRSLAGIPKVTPVASSSSLQSASGNCRGPILRLGVRGSGSKSHDTKKPVDVAEMDDRNQFECFGVSRQRETWMGSGTVSTGSAPAGRDNLFDNLVKLSDVSEHLETWEGHRGFGTSDLPVIATEQHFRWRQGEQKTPGEAVDTTRALQSRHVIRRCGEDFLQQASREACSRRIQRRETEMYRPSVSLQVLRRFQPRKMSRRLGGLHHPRMARMSRMLFATTTVGCCYTPAARCCPATVVWDFRLHLASSEGCSGCTMASPNGALQTGERMNKCYGDGTGASFWNAVSKAQVTPIHVLTFSQPRWGSQPTASKRNREGGKIPPLDWNRRPGKQFLKSGLAFTTINAITITITITTAATTIIIIIITRHGHRSRTSR</sequence>
<accession>A0A3N2Q059</accession>
<protein>
    <submittedName>
        <fullName evidence="3">Uncharacterized protein</fullName>
    </submittedName>
</protein>
<gene>
    <name evidence="3" type="ORF">SODALDRAFT_358412</name>
</gene>
<dbReference type="GeneID" id="39582576"/>
<dbReference type="EMBL" id="ML119053">
    <property type="protein sequence ID" value="ROT39995.1"/>
    <property type="molecule type" value="Genomic_DNA"/>
</dbReference>
<evidence type="ECO:0000313" key="4">
    <source>
        <dbReference type="Proteomes" id="UP000272025"/>
    </source>
</evidence>
<dbReference type="AlphaFoldDB" id="A0A3N2Q059"/>
<keyword evidence="2" id="KW-0472">Membrane</keyword>
<feature type="transmembrane region" description="Helical" evidence="2">
    <location>
        <begin position="382"/>
        <end position="409"/>
    </location>
</feature>
<organism evidence="3 4">
    <name type="scientific">Sodiomyces alkalinus (strain CBS 110278 / VKM F-3762 / F11)</name>
    <name type="common">Alkaliphilic filamentous fungus</name>
    <dbReference type="NCBI Taxonomy" id="1314773"/>
    <lineage>
        <taxon>Eukaryota</taxon>
        <taxon>Fungi</taxon>
        <taxon>Dikarya</taxon>
        <taxon>Ascomycota</taxon>
        <taxon>Pezizomycotina</taxon>
        <taxon>Sordariomycetes</taxon>
        <taxon>Hypocreomycetidae</taxon>
        <taxon>Glomerellales</taxon>
        <taxon>Plectosphaerellaceae</taxon>
        <taxon>Sodiomyces</taxon>
    </lineage>
</organism>
<evidence type="ECO:0000256" key="1">
    <source>
        <dbReference type="SAM" id="MobiDB-lite"/>
    </source>
</evidence>
<dbReference type="Proteomes" id="UP000272025">
    <property type="component" value="Unassembled WGS sequence"/>
</dbReference>
<reference evidence="3 4" key="1">
    <citation type="journal article" date="2018" name="Mol. Ecol.">
        <title>The obligate alkalophilic soda-lake fungus Sodiomyces alkalinus has shifted to a protein diet.</title>
        <authorList>
            <person name="Grum-Grzhimaylo A.A."/>
            <person name="Falkoski D.L."/>
            <person name="van den Heuvel J."/>
            <person name="Valero-Jimenez C.A."/>
            <person name="Min B."/>
            <person name="Choi I.G."/>
            <person name="Lipzen A."/>
            <person name="Daum C.G."/>
            <person name="Aanen D.K."/>
            <person name="Tsang A."/>
            <person name="Henrissat B."/>
            <person name="Bilanenko E.N."/>
            <person name="de Vries R.P."/>
            <person name="van Kan J.A.L."/>
            <person name="Grigoriev I.V."/>
            <person name="Debets A.J.M."/>
        </authorList>
    </citation>
    <scope>NUCLEOTIDE SEQUENCE [LARGE SCALE GENOMIC DNA]</scope>
    <source>
        <strain evidence="3 4">F11</strain>
    </source>
</reference>
<evidence type="ECO:0000313" key="3">
    <source>
        <dbReference type="EMBL" id="ROT39995.1"/>
    </source>
</evidence>
<keyword evidence="4" id="KW-1185">Reference proteome</keyword>
<keyword evidence="2" id="KW-1133">Transmembrane helix</keyword>
<proteinExistence type="predicted"/>
<dbReference type="RefSeq" id="XP_028467801.1">
    <property type="nucleotide sequence ID" value="XM_028614098.1"/>
</dbReference>
<evidence type="ECO:0000256" key="2">
    <source>
        <dbReference type="SAM" id="Phobius"/>
    </source>
</evidence>
<keyword evidence="2" id="KW-0812">Transmembrane</keyword>
<name>A0A3N2Q059_SODAK</name>